<evidence type="ECO:0000313" key="2">
    <source>
        <dbReference type="EMBL" id="SOE47036.1"/>
    </source>
</evidence>
<dbReference type="InterPro" id="IPR013391">
    <property type="entry name" value="T3SS_HrpB2"/>
</dbReference>
<evidence type="ECO:0000313" key="1">
    <source>
        <dbReference type="EMBL" id="SBT25623.1"/>
    </source>
</evidence>
<reference evidence="2 3" key="2">
    <citation type="submission" date="2017-08" db="EMBL/GenBank/DDBJ databases">
        <authorList>
            <person name="de Groot N.N."/>
        </authorList>
    </citation>
    <scope>NUCLEOTIDE SEQUENCE [LARGE SCALE GENOMIC DNA]</scope>
    <source>
        <strain evidence="2">Orrdi1</strain>
    </source>
</reference>
<accession>A0A1C3K292</accession>
<reference evidence="1 3" key="1">
    <citation type="submission" date="2016-06" db="EMBL/GenBank/DDBJ databases">
        <authorList>
            <person name="Kjaerup R.B."/>
            <person name="Dalgaard T.S."/>
            <person name="Juul-Madsen H.R."/>
        </authorList>
    </citation>
    <scope>NUCLEOTIDE SEQUENCE [LARGE SCALE GENOMIC DNA]</scope>
    <source>
        <strain evidence="1">Orrdi1</strain>
    </source>
</reference>
<organism evidence="1 3">
    <name type="scientific">Orrella dioscoreae</name>
    <dbReference type="NCBI Taxonomy" id="1851544"/>
    <lineage>
        <taxon>Bacteria</taxon>
        <taxon>Pseudomonadati</taxon>
        <taxon>Pseudomonadota</taxon>
        <taxon>Betaproteobacteria</taxon>
        <taxon>Burkholderiales</taxon>
        <taxon>Alcaligenaceae</taxon>
        <taxon>Orrella</taxon>
    </lineage>
</organism>
<dbReference type="RefSeq" id="WP_067753909.1">
    <property type="nucleotide sequence ID" value="NZ_LT907988.1"/>
</dbReference>
<sequence>MQIDAVQLKEAVQAVTNVDPGAVSQDAAQRFAELMQTGPLAPPQAAGAQQTNPIAAIAHAQDAAIHRVANDAVWLGNNLSSLAPDKMFAAAMLVQVETASLTVDMQAKMATITASKDALSTLMKNQ</sequence>
<protein>
    <submittedName>
        <fullName evidence="1">Type III secretion protein HrpB2</fullName>
    </submittedName>
</protein>
<keyword evidence="3" id="KW-1185">Reference proteome</keyword>
<gene>
    <name evidence="1" type="ORF">ODI_03551</name>
    <name evidence="2" type="ORF">ODI_R0609</name>
</gene>
<dbReference type="Pfam" id="PF09487">
    <property type="entry name" value="HrpB2"/>
    <property type="match status" value="1"/>
</dbReference>
<dbReference type="KEGG" id="odi:ODI_R0609"/>
<dbReference type="Proteomes" id="UP000078558">
    <property type="component" value="Chromosome I"/>
</dbReference>
<dbReference type="AlphaFoldDB" id="A0A1C3K292"/>
<evidence type="ECO:0000313" key="3">
    <source>
        <dbReference type="Proteomes" id="UP000078558"/>
    </source>
</evidence>
<proteinExistence type="predicted"/>
<name>A0A1C3K292_9BURK</name>
<dbReference type="EMBL" id="LT907988">
    <property type="protein sequence ID" value="SOE47036.1"/>
    <property type="molecule type" value="Genomic_DNA"/>
</dbReference>
<dbReference type="STRING" id="1851544.ODI_03551"/>
<dbReference type="EMBL" id="FLRC01000021">
    <property type="protein sequence ID" value="SBT25623.1"/>
    <property type="molecule type" value="Genomic_DNA"/>
</dbReference>